<proteinExistence type="predicted"/>
<evidence type="ECO:0000313" key="2">
    <source>
        <dbReference type="Proteomes" id="UP001244640"/>
    </source>
</evidence>
<comment type="caution">
    <text evidence="1">The sequence shown here is derived from an EMBL/GenBank/DDBJ whole genome shotgun (WGS) entry which is preliminary data.</text>
</comment>
<accession>A0ABU0U5B6</accession>
<name>A0ABU0U5B6_9SPHI</name>
<organism evidence="1 2">
    <name type="scientific">Sphingobacterium zeae</name>
    <dbReference type="NCBI Taxonomy" id="1776859"/>
    <lineage>
        <taxon>Bacteria</taxon>
        <taxon>Pseudomonadati</taxon>
        <taxon>Bacteroidota</taxon>
        <taxon>Sphingobacteriia</taxon>
        <taxon>Sphingobacteriales</taxon>
        <taxon>Sphingobacteriaceae</taxon>
        <taxon>Sphingobacterium</taxon>
    </lineage>
</organism>
<dbReference type="RefSeq" id="WP_307185852.1">
    <property type="nucleotide sequence ID" value="NZ_JAUTBA010000001.1"/>
</dbReference>
<reference evidence="1 2" key="1">
    <citation type="submission" date="2023-07" db="EMBL/GenBank/DDBJ databases">
        <title>Functional and genomic diversity of the sorghum phyllosphere microbiome.</title>
        <authorList>
            <person name="Shade A."/>
        </authorList>
    </citation>
    <scope>NUCLEOTIDE SEQUENCE [LARGE SCALE GENOMIC DNA]</scope>
    <source>
        <strain evidence="1 2">SORGH_AS_0892</strain>
    </source>
</reference>
<dbReference type="EMBL" id="JAUTBA010000001">
    <property type="protein sequence ID" value="MDQ1150157.1"/>
    <property type="molecule type" value="Genomic_DNA"/>
</dbReference>
<dbReference type="Proteomes" id="UP001244640">
    <property type="component" value="Unassembled WGS sequence"/>
</dbReference>
<gene>
    <name evidence="1" type="ORF">QE382_002141</name>
</gene>
<sequence>MNTIEIPEKNIVIEIPSSWDECSSDQVYFLLEKAFKVISGKMSIGMFRIVAFQHFTGLKFGTSYRIKQRLGLNQKVNSEIARLSKIYCDWIFEEDDDQYQLTFDSVINYFPEIKRCYGPADLLADLTFGEFQQALVLMNEYTESQESESPTDQPLYGFIKLLYRPKVKGQRVALTGYRDKATFKSVPDWKLKVTLMWFTNCIQAIKEEDLHLSGVEVNFSPLFPAEEKPRSKRKGLNLGWNGILLDVAESGVFGKAAEVNETPLYEILFYLLKKQDDHKQ</sequence>
<protein>
    <submittedName>
        <fullName evidence="1">Uncharacterized protein</fullName>
    </submittedName>
</protein>
<keyword evidence="2" id="KW-1185">Reference proteome</keyword>
<evidence type="ECO:0000313" key="1">
    <source>
        <dbReference type="EMBL" id="MDQ1150157.1"/>
    </source>
</evidence>